<proteinExistence type="predicted"/>
<name>A0AAD8HCS3_9APIA</name>
<evidence type="ECO:0000313" key="2">
    <source>
        <dbReference type="Proteomes" id="UP001237642"/>
    </source>
</evidence>
<accession>A0AAD8HCS3</accession>
<protein>
    <recommendedName>
        <fullName evidence="3">F-box associated domain-containing protein</fullName>
    </recommendedName>
</protein>
<dbReference type="AlphaFoldDB" id="A0AAD8HCS3"/>
<organism evidence="1 2">
    <name type="scientific">Heracleum sosnowskyi</name>
    <dbReference type="NCBI Taxonomy" id="360622"/>
    <lineage>
        <taxon>Eukaryota</taxon>
        <taxon>Viridiplantae</taxon>
        <taxon>Streptophyta</taxon>
        <taxon>Embryophyta</taxon>
        <taxon>Tracheophyta</taxon>
        <taxon>Spermatophyta</taxon>
        <taxon>Magnoliopsida</taxon>
        <taxon>eudicotyledons</taxon>
        <taxon>Gunneridae</taxon>
        <taxon>Pentapetalae</taxon>
        <taxon>asterids</taxon>
        <taxon>campanulids</taxon>
        <taxon>Apiales</taxon>
        <taxon>Apiaceae</taxon>
        <taxon>Apioideae</taxon>
        <taxon>apioid superclade</taxon>
        <taxon>Tordylieae</taxon>
        <taxon>Tordyliinae</taxon>
        <taxon>Heracleum</taxon>
    </lineage>
</organism>
<sequence length="235" mass="27648">MCALVFARKTNKLKLVLFSAGNFEEVSVNMQTIGTNLWRRVARIPFYPFKKPFPSLICKWIIPLVEEEEVFQQIETPLCLKNSNSSDLGVLNDCLCIYTEFSSIEIWVMRKNDNRKSWTKKFVFDKDWIWYTPENGEIVKGHAHPDDVLSNNRMPLKHNEQPYWQRKTPYHVDRSSPDRPTHHNWSGAMQFEQHFDKKISKTSPRTSVVIINTIPRNFLTDIGECHHPKLYRPAI</sequence>
<comment type="caution">
    <text evidence="1">The sequence shown here is derived from an EMBL/GenBank/DDBJ whole genome shotgun (WGS) entry which is preliminary data.</text>
</comment>
<evidence type="ECO:0000313" key="1">
    <source>
        <dbReference type="EMBL" id="KAK1365150.1"/>
    </source>
</evidence>
<dbReference type="EMBL" id="JAUIZM010000009">
    <property type="protein sequence ID" value="KAK1365150.1"/>
    <property type="molecule type" value="Genomic_DNA"/>
</dbReference>
<reference evidence="1" key="2">
    <citation type="submission" date="2023-05" db="EMBL/GenBank/DDBJ databases">
        <authorList>
            <person name="Schelkunov M.I."/>
        </authorList>
    </citation>
    <scope>NUCLEOTIDE SEQUENCE</scope>
    <source>
        <strain evidence="1">Hsosn_3</strain>
        <tissue evidence="1">Leaf</tissue>
    </source>
</reference>
<reference evidence="1" key="1">
    <citation type="submission" date="2023-02" db="EMBL/GenBank/DDBJ databases">
        <title>Genome of toxic invasive species Heracleum sosnowskyi carries increased number of genes despite the absence of recent whole-genome duplications.</title>
        <authorList>
            <person name="Schelkunov M."/>
            <person name="Shtratnikova V."/>
            <person name="Makarenko M."/>
            <person name="Klepikova A."/>
            <person name="Omelchenko D."/>
            <person name="Novikova G."/>
            <person name="Obukhova E."/>
            <person name="Bogdanov V."/>
            <person name="Penin A."/>
            <person name="Logacheva M."/>
        </authorList>
    </citation>
    <scope>NUCLEOTIDE SEQUENCE</scope>
    <source>
        <strain evidence="1">Hsosn_3</strain>
        <tissue evidence="1">Leaf</tissue>
    </source>
</reference>
<keyword evidence="2" id="KW-1185">Reference proteome</keyword>
<gene>
    <name evidence="1" type="ORF">POM88_040711</name>
</gene>
<evidence type="ECO:0008006" key="3">
    <source>
        <dbReference type="Google" id="ProtNLM"/>
    </source>
</evidence>
<dbReference type="Proteomes" id="UP001237642">
    <property type="component" value="Unassembled WGS sequence"/>
</dbReference>